<dbReference type="Proteomes" id="UP000265509">
    <property type="component" value="Unassembled WGS sequence"/>
</dbReference>
<dbReference type="AlphaFoldDB" id="A0A3L7DUM1"/>
<dbReference type="RefSeq" id="WP_117957603.1">
    <property type="nucleotide sequence ID" value="NZ_QRAN01000040.1"/>
</dbReference>
<sequence>MDDTQYARYCQQLLEEFASSTEQRLEHLPDGDSLKELGTRFKALAAGEGNLYADGPQLVSRLFTTYPDFAPAFPRDLLWFFGGECLHYMPDEEINAYQRLDEMRLAAASRGETLNMREARASLMGLQ</sequence>
<dbReference type="InterPro" id="IPR048156">
    <property type="entry name" value="PA2817-like"/>
</dbReference>
<keyword evidence="2" id="KW-1185">Reference proteome</keyword>
<protein>
    <recommendedName>
        <fullName evidence="3">Dehydrogenase</fullName>
    </recommendedName>
</protein>
<name>A0A3L7DUM1_9GAMM</name>
<organism evidence="1 2">
    <name type="scientific">Seongchinamella sediminis</name>
    <dbReference type="NCBI Taxonomy" id="2283635"/>
    <lineage>
        <taxon>Bacteria</taxon>
        <taxon>Pseudomonadati</taxon>
        <taxon>Pseudomonadota</taxon>
        <taxon>Gammaproteobacteria</taxon>
        <taxon>Cellvibrionales</taxon>
        <taxon>Halieaceae</taxon>
        <taxon>Seongchinamella</taxon>
    </lineage>
</organism>
<accession>A0A3L7DUM1</accession>
<evidence type="ECO:0000313" key="1">
    <source>
        <dbReference type="EMBL" id="RLQ20209.1"/>
    </source>
</evidence>
<gene>
    <name evidence="1" type="ORF">DWB85_18910</name>
</gene>
<evidence type="ECO:0000313" key="2">
    <source>
        <dbReference type="Proteomes" id="UP000265509"/>
    </source>
</evidence>
<evidence type="ECO:0008006" key="3">
    <source>
        <dbReference type="Google" id="ProtNLM"/>
    </source>
</evidence>
<proteinExistence type="predicted"/>
<reference evidence="1 2" key="1">
    <citation type="submission" date="2018-07" db="EMBL/GenBank/DDBJ databases">
        <title>Halioglobus sp. genome submission.</title>
        <authorList>
            <person name="Ye M.-Q."/>
            <person name="Du Z.-J."/>
        </authorList>
    </citation>
    <scope>NUCLEOTIDE SEQUENCE [LARGE SCALE GENOMIC DNA]</scope>
    <source>
        <strain evidence="1 2">U0301</strain>
    </source>
</reference>
<dbReference type="NCBIfam" id="NF041512">
    <property type="entry name" value="PA2817_fam"/>
    <property type="match status" value="1"/>
</dbReference>
<dbReference type="EMBL" id="QRAN01000040">
    <property type="protein sequence ID" value="RLQ20209.1"/>
    <property type="molecule type" value="Genomic_DNA"/>
</dbReference>
<dbReference type="OrthoDB" id="6088965at2"/>
<comment type="caution">
    <text evidence="1">The sequence shown here is derived from an EMBL/GenBank/DDBJ whole genome shotgun (WGS) entry which is preliminary data.</text>
</comment>